<keyword evidence="2" id="KW-1185">Reference proteome</keyword>
<evidence type="ECO:0000313" key="2">
    <source>
        <dbReference type="Proteomes" id="UP000230233"/>
    </source>
</evidence>
<organism evidence="1 2">
    <name type="scientific">Caenorhabditis nigoni</name>
    <dbReference type="NCBI Taxonomy" id="1611254"/>
    <lineage>
        <taxon>Eukaryota</taxon>
        <taxon>Metazoa</taxon>
        <taxon>Ecdysozoa</taxon>
        <taxon>Nematoda</taxon>
        <taxon>Chromadorea</taxon>
        <taxon>Rhabditida</taxon>
        <taxon>Rhabditina</taxon>
        <taxon>Rhabditomorpha</taxon>
        <taxon>Rhabditoidea</taxon>
        <taxon>Rhabditidae</taxon>
        <taxon>Peloderinae</taxon>
        <taxon>Caenorhabditis</taxon>
    </lineage>
</organism>
<evidence type="ECO:0000313" key="1">
    <source>
        <dbReference type="EMBL" id="PIC53055.1"/>
    </source>
</evidence>
<name>A0A2G5VML2_9PELO</name>
<proteinExistence type="predicted"/>
<protein>
    <submittedName>
        <fullName evidence="1">Uncharacterized protein</fullName>
    </submittedName>
</protein>
<dbReference type="EMBL" id="PDUG01000001">
    <property type="protein sequence ID" value="PIC53055.1"/>
    <property type="molecule type" value="Genomic_DNA"/>
</dbReference>
<accession>A0A2G5VML2</accession>
<dbReference type="AlphaFoldDB" id="A0A2G5VML2"/>
<dbReference type="Proteomes" id="UP000230233">
    <property type="component" value="Chromosome I"/>
</dbReference>
<reference evidence="2" key="1">
    <citation type="submission" date="2017-10" db="EMBL/GenBank/DDBJ databases">
        <title>Rapid genome shrinkage in a self-fertile nematode reveals novel sperm competition proteins.</title>
        <authorList>
            <person name="Yin D."/>
            <person name="Schwarz E.M."/>
            <person name="Thomas C.G."/>
            <person name="Felde R.L."/>
            <person name="Korf I.F."/>
            <person name="Cutter A.D."/>
            <person name="Schartner C.M."/>
            <person name="Ralston E.J."/>
            <person name="Meyer B.J."/>
            <person name="Haag E.S."/>
        </authorList>
    </citation>
    <scope>NUCLEOTIDE SEQUENCE [LARGE SCALE GENOMIC DNA]</scope>
    <source>
        <strain evidence="2">JU1422</strain>
    </source>
</reference>
<sequence length="96" mass="11139">MRQRVHLVGLATKAENSTAESYGLVPAFHLKRAESKTYPSLSISHRRQNKLSRLPLDWLRRTNKELSWLVQHLLDIISGQEPMIVTLVQKTLVHHY</sequence>
<gene>
    <name evidence="1" type="primary">Cnig_chr_I.g2911</name>
    <name evidence="1" type="ORF">B9Z55_002911</name>
</gene>
<comment type="caution">
    <text evidence="1">The sequence shown here is derived from an EMBL/GenBank/DDBJ whole genome shotgun (WGS) entry which is preliminary data.</text>
</comment>